<sequence>MSIGAAKSNDGKPNVLILFTDQQRHDTIQAAGNPHMITPNLDRSAAEGCLYTNAHSSNPVCMPARHDLLTGLPGRAHGYFTNNKTRPIKDYGLPTVARIFSENRYRTAAIGKMHFRPSRMHHGYGELILMEEIPNRRQDDQYATYLADQGLGSIQNIHGVRANLYHIPQQPQMEEAHHPNRWVADRAIDWLERNGREPFFLFCSWIHPHPPWAAPEAYRELYRDRELPQPVPVSRSYPFEPPGSVWYGDHEDERNIRRIREAYYACVTHVDYHIGRLLDHMREKRLLDDTLVIFASDHGDMLYDKGFFQKSLPYEGSARIPFIVRYPEKVRAGTVSDSFVDLLDVLPTCLDACGLSYPEAPFALPGASLFAEGAERDREHQICSFGEGKDRWVMARDRRYKYVYFYNRGTEQLFDMERDPQELHNLIGSGGEPLDAIRRLRIKAIDYERQWGPEGVIERDSFVLMDGGYSRTGAKYGNVQFHVMDEREPRARGEQFIRECELALRSEKDLKLNEICNESEYIEKFRQAWRPFAGEPVLKSIFLDVKNGTLP</sequence>
<dbReference type="Gene3D" id="3.40.720.10">
    <property type="entry name" value="Alkaline Phosphatase, subunit A"/>
    <property type="match status" value="1"/>
</dbReference>
<keyword evidence="2 4" id="KW-0378">Hydrolase</keyword>
<dbReference type="RefSeq" id="WP_185131290.1">
    <property type="nucleotide sequence ID" value="NZ_JACJVO010000028.1"/>
</dbReference>
<dbReference type="SUPFAM" id="SSF53649">
    <property type="entry name" value="Alkaline phosphatase-like"/>
    <property type="match status" value="1"/>
</dbReference>
<keyword evidence="5" id="KW-1185">Reference proteome</keyword>
<evidence type="ECO:0000259" key="3">
    <source>
        <dbReference type="Pfam" id="PF00884"/>
    </source>
</evidence>
<dbReference type="InterPro" id="IPR000917">
    <property type="entry name" value="Sulfatase_N"/>
</dbReference>
<keyword evidence="4" id="KW-0808">Transferase</keyword>
<comment type="similarity">
    <text evidence="1">Belongs to the sulfatase family.</text>
</comment>
<dbReference type="Proteomes" id="UP000564644">
    <property type="component" value="Unassembled WGS sequence"/>
</dbReference>
<organism evidence="4 5">
    <name type="scientific">Cohnella zeiphila</name>
    <dbReference type="NCBI Taxonomy" id="2761120"/>
    <lineage>
        <taxon>Bacteria</taxon>
        <taxon>Bacillati</taxon>
        <taxon>Bacillota</taxon>
        <taxon>Bacilli</taxon>
        <taxon>Bacillales</taxon>
        <taxon>Paenibacillaceae</taxon>
        <taxon>Cohnella</taxon>
    </lineage>
</organism>
<dbReference type="InterPro" id="IPR050738">
    <property type="entry name" value="Sulfatase"/>
</dbReference>
<evidence type="ECO:0000256" key="2">
    <source>
        <dbReference type="ARBA" id="ARBA00022801"/>
    </source>
</evidence>
<dbReference type="Pfam" id="PF00884">
    <property type="entry name" value="Sulfatase"/>
    <property type="match status" value="1"/>
</dbReference>
<proteinExistence type="inferred from homology"/>
<reference evidence="4 5" key="1">
    <citation type="submission" date="2020-08" db="EMBL/GenBank/DDBJ databases">
        <title>Cohnella phylogeny.</title>
        <authorList>
            <person name="Dunlap C."/>
        </authorList>
    </citation>
    <scope>NUCLEOTIDE SEQUENCE [LARGE SCALE GENOMIC DNA]</scope>
    <source>
        <strain evidence="4 5">CBP 2801</strain>
    </source>
</reference>
<dbReference type="InterPro" id="IPR017850">
    <property type="entry name" value="Alkaline_phosphatase_core_sf"/>
</dbReference>
<comment type="caution">
    <text evidence="4">The sequence shown here is derived from an EMBL/GenBank/DDBJ whole genome shotgun (WGS) entry which is preliminary data.</text>
</comment>
<name>A0A7X0SP79_9BACL</name>
<dbReference type="PANTHER" id="PTHR42693:SF53">
    <property type="entry name" value="ENDO-4-O-SULFATASE"/>
    <property type="match status" value="1"/>
</dbReference>
<gene>
    <name evidence="4" type="ORF">H7C18_22160</name>
</gene>
<evidence type="ECO:0000313" key="5">
    <source>
        <dbReference type="Proteomes" id="UP000564644"/>
    </source>
</evidence>
<protein>
    <submittedName>
        <fullName evidence="4">Sulfatase-like hydrolase/transferase</fullName>
    </submittedName>
</protein>
<dbReference type="EMBL" id="JACJVO010000028">
    <property type="protein sequence ID" value="MBB6733633.1"/>
    <property type="molecule type" value="Genomic_DNA"/>
</dbReference>
<accession>A0A7X0SP79</accession>
<dbReference type="GO" id="GO:0004065">
    <property type="term" value="F:arylsulfatase activity"/>
    <property type="evidence" value="ECO:0007669"/>
    <property type="project" value="TreeGrafter"/>
</dbReference>
<evidence type="ECO:0000256" key="1">
    <source>
        <dbReference type="ARBA" id="ARBA00008779"/>
    </source>
</evidence>
<dbReference type="GO" id="GO:0016740">
    <property type="term" value="F:transferase activity"/>
    <property type="evidence" value="ECO:0007669"/>
    <property type="project" value="UniProtKB-KW"/>
</dbReference>
<dbReference type="AlphaFoldDB" id="A0A7X0SP79"/>
<dbReference type="PANTHER" id="PTHR42693">
    <property type="entry name" value="ARYLSULFATASE FAMILY MEMBER"/>
    <property type="match status" value="1"/>
</dbReference>
<evidence type="ECO:0000313" key="4">
    <source>
        <dbReference type="EMBL" id="MBB6733633.1"/>
    </source>
</evidence>
<feature type="domain" description="Sulfatase N-terminal" evidence="3">
    <location>
        <begin position="13"/>
        <end position="354"/>
    </location>
</feature>